<dbReference type="PANTHER" id="PTHR43792:SF1">
    <property type="entry name" value="N-ACETYLTRANSFERASE DOMAIN-CONTAINING PROTEIN"/>
    <property type="match status" value="1"/>
</dbReference>
<dbReference type="RefSeq" id="WP_345100594.1">
    <property type="nucleotide sequence ID" value="NZ_BAABGS010000075.1"/>
</dbReference>
<dbReference type="GO" id="GO:0016746">
    <property type="term" value="F:acyltransferase activity"/>
    <property type="evidence" value="ECO:0007669"/>
    <property type="project" value="UniProtKB-KW"/>
</dbReference>
<dbReference type="Gene3D" id="3.40.630.30">
    <property type="match status" value="1"/>
</dbReference>
<keyword evidence="2" id="KW-0808">Transferase</keyword>
<keyword evidence="3" id="KW-1185">Reference proteome</keyword>
<proteinExistence type="predicted"/>
<dbReference type="Proteomes" id="UP001597373">
    <property type="component" value="Unassembled WGS sequence"/>
</dbReference>
<keyword evidence="2" id="KW-0012">Acyltransferase</keyword>
<dbReference type="EC" id="2.3.-.-" evidence="2"/>
<organism evidence="2 3">
    <name type="scientific">Chelativorans composti</name>
    <dbReference type="NCBI Taxonomy" id="768533"/>
    <lineage>
        <taxon>Bacteria</taxon>
        <taxon>Pseudomonadati</taxon>
        <taxon>Pseudomonadota</taxon>
        <taxon>Alphaproteobacteria</taxon>
        <taxon>Hyphomicrobiales</taxon>
        <taxon>Phyllobacteriaceae</taxon>
        <taxon>Chelativorans</taxon>
    </lineage>
</organism>
<reference evidence="3" key="1">
    <citation type="journal article" date="2019" name="Int. J. Syst. Evol. Microbiol.">
        <title>The Global Catalogue of Microorganisms (GCM) 10K type strain sequencing project: providing services to taxonomists for standard genome sequencing and annotation.</title>
        <authorList>
            <consortium name="The Broad Institute Genomics Platform"/>
            <consortium name="The Broad Institute Genome Sequencing Center for Infectious Disease"/>
            <person name="Wu L."/>
            <person name="Ma J."/>
        </authorList>
    </citation>
    <scope>NUCLEOTIDE SEQUENCE [LARGE SCALE GENOMIC DNA]</scope>
    <source>
        <strain evidence="3">KCTC 23707</strain>
    </source>
</reference>
<evidence type="ECO:0000313" key="3">
    <source>
        <dbReference type="Proteomes" id="UP001597373"/>
    </source>
</evidence>
<dbReference type="InterPro" id="IPR000182">
    <property type="entry name" value="GNAT_dom"/>
</dbReference>
<comment type="caution">
    <text evidence="2">The sequence shown here is derived from an EMBL/GenBank/DDBJ whole genome shotgun (WGS) entry which is preliminary data.</text>
</comment>
<name>A0ABW5DHU8_9HYPH</name>
<dbReference type="InterPro" id="IPR016181">
    <property type="entry name" value="Acyl_CoA_acyltransferase"/>
</dbReference>
<evidence type="ECO:0000313" key="2">
    <source>
        <dbReference type="EMBL" id="MFD2260085.1"/>
    </source>
</evidence>
<sequence length="188" mass="21766">MKPIVTERLLLRNWEERDRDLFHRINSDDVVMEFFDFRRTREEADRVLDRMRAGIDNLGYGWAAVELRETGECLGFTGISPVTNTPPVPDGEIEIGWRFAPEHWGKGYATGAARAWLRFGFEELGLHHIIAFAVESNERSIAVMKRLGMLPDPARNFLHPRVAETHPHLRPHVVYTITKERWQARAHG</sequence>
<dbReference type="PANTHER" id="PTHR43792">
    <property type="entry name" value="GNAT FAMILY, PUTATIVE (AFU_ORTHOLOGUE AFUA_3G00765)-RELATED-RELATED"/>
    <property type="match status" value="1"/>
</dbReference>
<dbReference type="EMBL" id="JBHUIR010000034">
    <property type="protein sequence ID" value="MFD2260085.1"/>
    <property type="molecule type" value="Genomic_DNA"/>
</dbReference>
<dbReference type="PROSITE" id="PS51186">
    <property type="entry name" value="GNAT"/>
    <property type="match status" value="1"/>
</dbReference>
<protein>
    <submittedName>
        <fullName evidence="2">GNAT family N-acetyltransferase</fullName>
        <ecNumber evidence="2">2.3.-.-</ecNumber>
    </submittedName>
</protein>
<feature type="domain" description="N-acetyltransferase" evidence="1">
    <location>
        <begin position="9"/>
        <end position="180"/>
    </location>
</feature>
<dbReference type="SUPFAM" id="SSF55729">
    <property type="entry name" value="Acyl-CoA N-acyltransferases (Nat)"/>
    <property type="match status" value="1"/>
</dbReference>
<dbReference type="InterPro" id="IPR051531">
    <property type="entry name" value="N-acetyltransferase"/>
</dbReference>
<evidence type="ECO:0000259" key="1">
    <source>
        <dbReference type="PROSITE" id="PS51186"/>
    </source>
</evidence>
<dbReference type="Pfam" id="PF13302">
    <property type="entry name" value="Acetyltransf_3"/>
    <property type="match status" value="1"/>
</dbReference>
<accession>A0ABW5DHU8</accession>
<gene>
    <name evidence="2" type="ORF">ACFSMZ_09945</name>
</gene>